<name>A0A5E6XWU1_PSEFL</name>
<dbReference type="EMBL" id="CABVHB010000113">
    <property type="protein sequence ID" value="VVN46082.1"/>
    <property type="molecule type" value="Genomic_DNA"/>
</dbReference>
<evidence type="ECO:0000313" key="2">
    <source>
        <dbReference type="Proteomes" id="UP000344274"/>
    </source>
</evidence>
<dbReference type="Proteomes" id="UP000344274">
    <property type="component" value="Unassembled WGS sequence"/>
</dbReference>
<sequence length="85" mass="9839">MRMKKLPVSMSSNCELSEMLHPLSERKPDIAATIPRVERQVTVRQYLDILISSRIALAQWVNPLYYTEPMPFFCEVTHKASQKTS</sequence>
<gene>
    <name evidence="1" type="ORF">PS673_05759</name>
</gene>
<organism evidence="1 2">
    <name type="scientific">Pseudomonas fluorescens</name>
    <dbReference type="NCBI Taxonomy" id="294"/>
    <lineage>
        <taxon>Bacteria</taxon>
        <taxon>Pseudomonadati</taxon>
        <taxon>Pseudomonadota</taxon>
        <taxon>Gammaproteobacteria</taxon>
        <taxon>Pseudomonadales</taxon>
        <taxon>Pseudomonadaceae</taxon>
        <taxon>Pseudomonas</taxon>
    </lineage>
</organism>
<reference evidence="1 2" key="1">
    <citation type="submission" date="2019-09" db="EMBL/GenBank/DDBJ databases">
        <authorList>
            <person name="Chandra G."/>
            <person name="Truman W A."/>
        </authorList>
    </citation>
    <scope>NUCLEOTIDE SEQUENCE [LARGE SCALE GENOMIC DNA]</scope>
    <source>
        <strain evidence="1">PS673</strain>
    </source>
</reference>
<evidence type="ECO:0000313" key="1">
    <source>
        <dbReference type="EMBL" id="VVN46082.1"/>
    </source>
</evidence>
<protein>
    <submittedName>
        <fullName evidence="1">Uncharacterized protein</fullName>
    </submittedName>
</protein>
<proteinExistence type="predicted"/>
<accession>A0A5E6XWU1</accession>
<dbReference type="AlphaFoldDB" id="A0A5E6XWU1"/>